<organism evidence="4 5">
    <name type="scientific">Tectimicrobiota bacterium</name>
    <dbReference type="NCBI Taxonomy" id="2528274"/>
    <lineage>
        <taxon>Bacteria</taxon>
        <taxon>Pseudomonadati</taxon>
        <taxon>Nitrospinota/Tectimicrobiota group</taxon>
        <taxon>Candidatus Tectimicrobiota</taxon>
    </lineage>
</organism>
<dbReference type="EMBL" id="JACQWF010000377">
    <property type="protein sequence ID" value="MBI4596416.1"/>
    <property type="molecule type" value="Genomic_DNA"/>
</dbReference>
<reference evidence="4" key="1">
    <citation type="submission" date="2020-07" db="EMBL/GenBank/DDBJ databases">
        <title>Huge and variable diversity of episymbiotic CPR bacteria and DPANN archaea in groundwater ecosystems.</title>
        <authorList>
            <person name="He C.Y."/>
            <person name="Keren R."/>
            <person name="Whittaker M."/>
            <person name="Farag I.F."/>
            <person name="Doudna J."/>
            <person name="Cate J.H.D."/>
            <person name="Banfield J.F."/>
        </authorList>
    </citation>
    <scope>NUCLEOTIDE SEQUENCE</scope>
    <source>
        <strain evidence="4">NC_groundwater_1482_Ag_S-0.65um_47_24</strain>
    </source>
</reference>
<protein>
    <submittedName>
        <fullName evidence="4">Fe-S cluster assembly protein SufD</fullName>
    </submittedName>
</protein>
<evidence type="ECO:0000313" key="4">
    <source>
        <dbReference type="EMBL" id="MBI4596416.1"/>
    </source>
</evidence>
<sequence>MAVMEELALSKSAVEDALECRSEPAWMREKRFQAWRFYETIPMPSGQEEEWRRTSLQNLKIRDITPLYLFPSGLKADVSEVQPASGFLRDIMARNGDEQKPVLLQQNGQTVYCFLPSAWKDKGVILLPLERAVNEYPDLVVNHFMKEGLRIKDDKFLALHGAFWAGGVFFYVPPKLNLDVPVEMYSYLDQAGAGSFPHNLIILDAGSQASFTEYYLSSAISGQIFHNGGDEVYLYPNAKLSYSTLQDWQDNLYNVSNFKVLMKRDSILDWMMGLTGSQISKAHYETVLQGEGADCQMHGMIFGTKRDHLDVFTLMEHVSPHTTANLFYKGVVRDRARAVFQGLIKIRKEASQTDSYLANKNLVLSNKARIDTMPRLEIDNNDVKASHGAAVGYVEDSELFYLMSRGIPRQDAERMMVDAFLGPLFNRISSERAREFWRSSINARLAN</sequence>
<dbReference type="InterPro" id="IPR055346">
    <property type="entry name" value="Fe-S_cluster_assembly_SufBD"/>
</dbReference>
<dbReference type="NCBIfam" id="TIGR01981">
    <property type="entry name" value="sufD"/>
    <property type="match status" value="1"/>
</dbReference>
<evidence type="ECO:0000259" key="3">
    <source>
        <dbReference type="Pfam" id="PF19295"/>
    </source>
</evidence>
<dbReference type="InterPro" id="IPR011542">
    <property type="entry name" value="SUF_FeS_clus_asmbl_SufD"/>
</dbReference>
<accession>A0A933LRI4</accession>
<dbReference type="InterPro" id="IPR045595">
    <property type="entry name" value="SufBD_N"/>
</dbReference>
<dbReference type="Pfam" id="PF01458">
    <property type="entry name" value="SUFBD_core"/>
    <property type="match status" value="1"/>
</dbReference>
<dbReference type="AlphaFoldDB" id="A0A933LRI4"/>
<dbReference type="InterPro" id="IPR037284">
    <property type="entry name" value="SUF_FeS_clus_asmbl_SufBD_sf"/>
</dbReference>
<evidence type="ECO:0000259" key="2">
    <source>
        <dbReference type="Pfam" id="PF01458"/>
    </source>
</evidence>
<proteinExistence type="inferred from homology"/>
<feature type="domain" description="SUF system FeS cluster assembly SufBD core" evidence="2">
    <location>
        <begin position="189"/>
        <end position="420"/>
    </location>
</feature>
<dbReference type="InterPro" id="IPR000825">
    <property type="entry name" value="SUF_FeS_clus_asmbl_SufBD_core"/>
</dbReference>
<dbReference type="Proteomes" id="UP000772181">
    <property type="component" value="Unassembled WGS sequence"/>
</dbReference>
<dbReference type="Pfam" id="PF19295">
    <property type="entry name" value="SufBD_N"/>
    <property type="match status" value="1"/>
</dbReference>
<evidence type="ECO:0000313" key="5">
    <source>
        <dbReference type="Proteomes" id="UP000772181"/>
    </source>
</evidence>
<comment type="caution">
    <text evidence="4">The sequence shown here is derived from an EMBL/GenBank/DDBJ whole genome shotgun (WGS) entry which is preliminary data.</text>
</comment>
<evidence type="ECO:0000256" key="1">
    <source>
        <dbReference type="ARBA" id="ARBA00043967"/>
    </source>
</evidence>
<gene>
    <name evidence="4" type="primary">sufD</name>
    <name evidence="4" type="ORF">HY730_08585</name>
</gene>
<dbReference type="GO" id="GO:0016226">
    <property type="term" value="P:iron-sulfur cluster assembly"/>
    <property type="evidence" value="ECO:0007669"/>
    <property type="project" value="InterPro"/>
</dbReference>
<name>A0A933LRI4_UNCTE</name>
<feature type="domain" description="SUF system FeS cluster assembly SufBD N-terminal" evidence="3">
    <location>
        <begin position="22"/>
        <end position="183"/>
    </location>
</feature>
<dbReference type="SUPFAM" id="SSF101960">
    <property type="entry name" value="Stabilizer of iron transporter SufD"/>
    <property type="match status" value="1"/>
</dbReference>
<dbReference type="PANTHER" id="PTHR30508">
    <property type="entry name" value="FES CLUSTER ASSEMBLY PROTEIN SUF"/>
    <property type="match status" value="1"/>
</dbReference>
<dbReference type="PANTHER" id="PTHR30508:SF1">
    <property type="entry name" value="UPF0051 PROTEIN ABCI8, CHLOROPLASTIC-RELATED"/>
    <property type="match status" value="1"/>
</dbReference>
<comment type="similarity">
    <text evidence="1">Belongs to the iron-sulfur cluster assembly SufBD family.</text>
</comment>